<evidence type="ECO:0000259" key="2">
    <source>
        <dbReference type="PROSITE" id="PS50878"/>
    </source>
</evidence>
<comment type="caution">
    <text evidence="3">The sequence shown here is derived from an EMBL/GenBank/DDBJ whole genome shotgun (WGS) entry which is preliminary data.</text>
</comment>
<name>A0A2G8KVH5_STIJA</name>
<dbReference type="PANTHER" id="PTHR19446">
    <property type="entry name" value="REVERSE TRANSCRIPTASES"/>
    <property type="match status" value="1"/>
</dbReference>
<protein>
    <submittedName>
        <fullName evidence="3">Polyprotein</fullName>
    </submittedName>
</protein>
<dbReference type="InterPro" id="IPR043502">
    <property type="entry name" value="DNA/RNA_pol_sf"/>
</dbReference>
<feature type="coiled-coil region" evidence="1">
    <location>
        <begin position="216"/>
        <end position="277"/>
    </location>
</feature>
<proteinExistence type="predicted"/>
<organism evidence="3 4">
    <name type="scientific">Stichopus japonicus</name>
    <name type="common">Sea cucumber</name>
    <dbReference type="NCBI Taxonomy" id="307972"/>
    <lineage>
        <taxon>Eukaryota</taxon>
        <taxon>Metazoa</taxon>
        <taxon>Echinodermata</taxon>
        <taxon>Eleutherozoa</taxon>
        <taxon>Echinozoa</taxon>
        <taxon>Holothuroidea</taxon>
        <taxon>Aspidochirotacea</taxon>
        <taxon>Aspidochirotida</taxon>
        <taxon>Stichopodidae</taxon>
        <taxon>Apostichopus</taxon>
    </lineage>
</organism>
<dbReference type="InterPro" id="IPR000477">
    <property type="entry name" value="RT_dom"/>
</dbReference>
<dbReference type="EMBL" id="MRZV01000346">
    <property type="protein sequence ID" value="PIK52007.1"/>
    <property type="molecule type" value="Genomic_DNA"/>
</dbReference>
<keyword evidence="1" id="KW-0175">Coiled coil</keyword>
<reference evidence="3 4" key="1">
    <citation type="journal article" date="2017" name="PLoS Biol.">
        <title>The sea cucumber genome provides insights into morphological evolution and visceral regeneration.</title>
        <authorList>
            <person name="Zhang X."/>
            <person name="Sun L."/>
            <person name="Yuan J."/>
            <person name="Sun Y."/>
            <person name="Gao Y."/>
            <person name="Zhang L."/>
            <person name="Li S."/>
            <person name="Dai H."/>
            <person name="Hamel J.F."/>
            <person name="Liu C."/>
            <person name="Yu Y."/>
            <person name="Liu S."/>
            <person name="Lin W."/>
            <person name="Guo K."/>
            <person name="Jin S."/>
            <person name="Xu P."/>
            <person name="Storey K.B."/>
            <person name="Huan P."/>
            <person name="Zhang T."/>
            <person name="Zhou Y."/>
            <person name="Zhang J."/>
            <person name="Lin C."/>
            <person name="Li X."/>
            <person name="Xing L."/>
            <person name="Huo D."/>
            <person name="Sun M."/>
            <person name="Wang L."/>
            <person name="Mercier A."/>
            <person name="Li F."/>
            <person name="Yang H."/>
            <person name="Xiang J."/>
        </authorList>
    </citation>
    <scope>NUCLEOTIDE SEQUENCE [LARGE SCALE GENOMIC DNA]</scope>
    <source>
        <strain evidence="3">Shaxun</strain>
        <tissue evidence="3">Muscle</tissue>
    </source>
</reference>
<sequence>MGQKFLDTRGVYTVTAYPESEGSSKLAPIDPIGVVFSGCRSYRWCKGKKRLRNTGPSLALTSVEDGGLYTISRGSRSKQGWYVQILVIIASCPEGSAFTGGTCDTRECKNGGILRDLSSDCICTPFFGTSDCSCGIDTSDLSDQDWEAINDKLSTDLTPLQTELFRHDPGNHNPEILDRLGCSLSTVIYSAVRSHPNVKDIHRRPYYQGKRCEKVIEDAHSRVKDSRRALNKAINENRDKKEVDALRQSLFTALRCYSELKKKFNSAIRSRERHNQEKFFRQNFNAYVNKFVVDGQKSSKQPAPRSQQTCETTLRALYEDENVITPSIDTSWTIPQPQPQHPFNDAAFTIKDVKQTLRRTRSRSAPGPDGISYLMLKKLPCVLRFLATLFSKIKASCELQPNEVSSVPSSWQKGIMIFIFKYGNPDDIQNYRPITLTSGVSKLFHSILNFRLLSFLRTNKLIDISTQKGFLNRIMGCAEHTMVLNRLTKYVKSKCRSMHIAWLDIQNAFGSVRHDVLEFSLQHHHIPQWLTTYLLQFYSNLQVQARTNNFSVDNLNINIGVFQGDTISPTIFLLVFNLILQYIETKRDAIGVPYKANKIISLAYADDLTLCTQRPQSLQKLLNELNTLMLNIGLKLKAKKCVTFSLTSGVFAPHRVFKRGRNSSKPLRKSQ</sequence>
<evidence type="ECO:0000256" key="1">
    <source>
        <dbReference type="SAM" id="Coils"/>
    </source>
</evidence>
<dbReference type="Gene3D" id="3.30.70.270">
    <property type="match status" value="1"/>
</dbReference>
<feature type="domain" description="Reverse transcriptase" evidence="2">
    <location>
        <begin position="400"/>
        <end position="671"/>
    </location>
</feature>
<dbReference type="InterPro" id="IPR043128">
    <property type="entry name" value="Rev_trsase/Diguanyl_cyclase"/>
</dbReference>
<evidence type="ECO:0000313" key="4">
    <source>
        <dbReference type="Proteomes" id="UP000230750"/>
    </source>
</evidence>
<dbReference type="CDD" id="cd01650">
    <property type="entry name" value="RT_nLTR_like"/>
    <property type="match status" value="1"/>
</dbReference>
<accession>A0A2G8KVH5</accession>
<dbReference type="PROSITE" id="PS50878">
    <property type="entry name" value="RT_POL"/>
    <property type="match status" value="1"/>
</dbReference>
<dbReference type="Pfam" id="PF00078">
    <property type="entry name" value="RVT_1"/>
    <property type="match status" value="1"/>
</dbReference>
<keyword evidence="4" id="KW-1185">Reference proteome</keyword>
<evidence type="ECO:0000313" key="3">
    <source>
        <dbReference type="EMBL" id="PIK52007.1"/>
    </source>
</evidence>
<dbReference type="Proteomes" id="UP000230750">
    <property type="component" value="Unassembled WGS sequence"/>
</dbReference>
<dbReference type="OrthoDB" id="447743at2759"/>
<gene>
    <name evidence="3" type="ORF">BSL78_11080</name>
</gene>
<dbReference type="AlphaFoldDB" id="A0A2G8KVH5"/>
<dbReference type="STRING" id="307972.A0A2G8KVH5"/>
<dbReference type="SUPFAM" id="SSF56672">
    <property type="entry name" value="DNA/RNA polymerases"/>
    <property type="match status" value="1"/>
</dbReference>